<reference evidence="1" key="1">
    <citation type="submission" date="2018-05" db="EMBL/GenBank/DDBJ databases">
        <authorList>
            <person name="Lanie J.A."/>
            <person name="Ng W.-L."/>
            <person name="Kazmierczak K.M."/>
            <person name="Andrzejewski T.M."/>
            <person name="Davidsen T.M."/>
            <person name="Wayne K.J."/>
            <person name="Tettelin H."/>
            <person name="Glass J.I."/>
            <person name="Rusch D."/>
            <person name="Podicherti R."/>
            <person name="Tsui H.-C.T."/>
            <person name="Winkler M.E."/>
        </authorList>
    </citation>
    <scope>NUCLEOTIDE SEQUENCE</scope>
</reference>
<dbReference type="EMBL" id="UINC01023125">
    <property type="protein sequence ID" value="SVA94152.1"/>
    <property type="molecule type" value="Genomic_DNA"/>
</dbReference>
<accession>A0A381ZZ44</accession>
<feature type="non-terminal residue" evidence="1">
    <location>
        <position position="371"/>
    </location>
</feature>
<proteinExistence type="predicted"/>
<dbReference type="GO" id="GO:0016746">
    <property type="term" value="F:acyltransferase activity"/>
    <property type="evidence" value="ECO:0007669"/>
    <property type="project" value="UniProtKB-KW"/>
</dbReference>
<protein>
    <submittedName>
        <fullName evidence="1">Uncharacterized protein</fullName>
    </submittedName>
</protein>
<dbReference type="SUPFAM" id="SSF53901">
    <property type="entry name" value="Thiolase-like"/>
    <property type="match status" value="2"/>
</dbReference>
<dbReference type="AlphaFoldDB" id="A0A381ZZ44"/>
<gene>
    <name evidence="1" type="ORF">METZ01_LOCUS147006</name>
</gene>
<organism evidence="1">
    <name type="scientific">marine metagenome</name>
    <dbReference type="NCBI Taxonomy" id="408172"/>
    <lineage>
        <taxon>unclassified sequences</taxon>
        <taxon>metagenomes</taxon>
        <taxon>ecological metagenomes</taxon>
    </lineage>
</organism>
<dbReference type="PANTHER" id="PTHR34069:SF2">
    <property type="entry name" value="BETA-KETOACYL-[ACYL-CARRIER-PROTEIN] SYNTHASE III"/>
    <property type="match status" value="1"/>
</dbReference>
<dbReference type="PANTHER" id="PTHR34069">
    <property type="entry name" value="3-OXOACYL-[ACYL-CARRIER-PROTEIN] SYNTHASE 3"/>
    <property type="match status" value="1"/>
</dbReference>
<dbReference type="Gene3D" id="3.40.47.10">
    <property type="match status" value="2"/>
</dbReference>
<dbReference type="GO" id="GO:0044550">
    <property type="term" value="P:secondary metabolite biosynthetic process"/>
    <property type="evidence" value="ECO:0007669"/>
    <property type="project" value="TreeGrafter"/>
</dbReference>
<sequence length="371" mass="41335">MLDDASIYGLEVAYPENEYSTDSLLDLMGDKLSSQVQENIKQLGVKSRYLIRPIEYYIGNNPDLEDVNLNAEPISDLSADVAKTCMSKLGLSPNDITCLVTASENNDYQSPGLAPILVTKIGLSNYIPHYNLQGTACSTLPKLLELGKNLIKNDNDVILFVISGCNSGWYLPHLRENIPVVNPKENSPGFEKKQLIDKWVSTMFSFLFGDGVCAFVMKKSNYEKDSIKVGKITHAVNFDNTDYKKASVRLIGNEQNRLYSYHLTAESDILPRSLNYCKKVLMKSLNKDETQFDSDSSKSFFSKQKKVMIHTGSLKILDGFKNVFELDMKQIQESYDTLSKYGNLTGVSIPTVMTKALVKNPNVSGNGVLIG</sequence>
<name>A0A381ZZ44_9ZZZZ</name>
<dbReference type="InterPro" id="IPR016039">
    <property type="entry name" value="Thiolase-like"/>
</dbReference>
<evidence type="ECO:0000313" key="1">
    <source>
        <dbReference type="EMBL" id="SVA94152.1"/>
    </source>
</evidence>